<dbReference type="EMBL" id="CP056072">
    <property type="protein sequence ID" value="UVC50253.1"/>
    <property type="molecule type" value="Genomic_DNA"/>
</dbReference>
<organism evidence="2 3">
    <name type="scientific">Theileria orientalis</name>
    <dbReference type="NCBI Taxonomy" id="68886"/>
    <lineage>
        <taxon>Eukaryota</taxon>
        <taxon>Sar</taxon>
        <taxon>Alveolata</taxon>
        <taxon>Apicomplexa</taxon>
        <taxon>Aconoidasida</taxon>
        <taxon>Piroplasmida</taxon>
        <taxon>Theileriidae</taxon>
        <taxon>Theileria</taxon>
    </lineage>
</organism>
<feature type="compositionally biased region" description="Polar residues" evidence="1">
    <location>
        <begin position="33"/>
        <end position="55"/>
    </location>
</feature>
<feature type="compositionally biased region" description="Low complexity" evidence="1">
    <location>
        <begin position="327"/>
        <end position="350"/>
    </location>
</feature>
<feature type="compositionally biased region" description="Basic and acidic residues" evidence="1">
    <location>
        <begin position="1605"/>
        <end position="1688"/>
    </location>
</feature>
<gene>
    <name evidence="2" type="ORF">MACK_004129</name>
</gene>
<dbReference type="Pfam" id="PF04385">
    <property type="entry name" value="FAINT"/>
    <property type="match status" value="1"/>
</dbReference>
<feature type="compositionally biased region" description="Polar residues" evidence="1">
    <location>
        <begin position="390"/>
        <end position="399"/>
    </location>
</feature>
<accession>A0A976SJZ4</accession>
<protein>
    <submittedName>
        <fullName evidence="2">Uncharacterized protein</fullName>
    </submittedName>
</protein>
<feature type="compositionally biased region" description="Polar residues" evidence="1">
    <location>
        <begin position="351"/>
        <end position="383"/>
    </location>
</feature>
<feature type="compositionally biased region" description="Basic and acidic residues" evidence="1">
    <location>
        <begin position="310"/>
        <end position="323"/>
    </location>
</feature>
<feature type="compositionally biased region" description="Basic and acidic residues" evidence="1">
    <location>
        <begin position="1732"/>
        <end position="1743"/>
    </location>
</feature>
<reference evidence="2" key="1">
    <citation type="submission" date="2022-07" db="EMBL/GenBank/DDBJ databases">
        <title>Evaluation of T. orientalis genome assembly methods using nanopore sequencing and analysis of variation between genomes.</title>
        <authorList>
            <person name="Yam J."/>
            <person name="Micallef M.L."/>
            <person name="Liu M."/>
            <person name="Djordjevic S.P."/>
            <person name="Bogema D.R."/>
            <person name="Jenkins C."/>
        </authorList>
    </citation>
    <scope>NUCLEOTIDE SEQUENCE</scope>
    <source>
        <strain evidence="2">Goon Nure</strain>
    </source>
</reference>
<evidence type="ECO:0000256" key="1">
    <source>
        <dbReference type="SAM" id="MobiDB-lite"/>
    </source>
</evidence>
<feature type="compositionally biased region" description="Polar residues" evidence="1">
    <location>
        <begin position="426"/>
        <end position="447"/>
    </location>
</feature>
<feature type="compositionally biased region" description="Polar residues" evidence="1">
    <location>
        <begin position="1056"/>
        <end position="1072"/>
    </location>
</feature>
<proteinExistence type="predicted"/>
<feature type="compositionally biased region" description="Low complexity" evidence="1">
    <location>
        <begin position="400"/>
        <end position="425"/>
    </location>
</feature>
<evidence type="ECO:0000313" key="2">
    <source>
        <dbReference type="EMBL" id="UVC50253.1"/>
    </source>
</evidence>
<feature type="compositionally biased region" description="Polar residues" evidence="1">
    <location>
        <begin position="456"/>
        <end position="465"/>
    </location>
</feature>
<dbReference type="InterPro" id="IPR007480">
    <property type="entry name" value="DUF529"/>
</dbReference>
<name>A0A976SJZ4_THEOR</name>
<feature type="compositionally biased region" description="Polar residues" evidence="1">
    <location>
        <begin position="1082"/>
        <end position="1158"/>
    </location>
</feature>
<feature type="compositionally biased region" description="Low complexity" evidence="1">
    <location>
        <begin position="1709"/>
        <end position="1723"/>
    </location>
</feature>
<feature type="region of interest" description="Disordered" evidence="1">
    <location>
        <begin position="251"/>
        <end position="465"/>
    </location>
</feature>
<feature type="region of interest" description="Disordered" evidence="1">
    <location>
        <begin position="1599"/>
        <end position="1750"/>
    </location>
</feature>
<feature type="region of interest" description="Disordered" evidence="1">
    <location>
        <begin position="33"/>
        <end position="61"/>
    </location>
</feature>
<feature type="region of interest" description="Disordered" evidence="1">
    <location>
        <begin position="1041"/>
        <end position="1159"/>
    </location>
</feature>
<dbReference type="Proteomes" id="UP000244811">
    <property type="component" value="Chromosome 4"/>
</dbReference>
<feature type="compositionally biased region" description="Polar residues" evidence="1">
    <location>
        <begin position="253"/>
        <end position="271"/>
    </location>
</feature>
<feature type="compositionally biased region" description="Low complexity" evidence="1">
    <location>
        <begin position="272"/>
        <end position="296"/>
    </location>
</feature>
<sequence length="1750" mass="191910">MKIDTISTYILVYLLTCVRINVFVTVKAEGGQTSSSSQRAETQSGSSATHTSTPKNGVDLNIKSDTKTKDKFVYEKVGEYVTYTAKDNNAFKLVKDDKTEVWKATDANSYSTRVEVEFLANDGKAVTIYLDDKTKIFIKESGTQSFAEIDTTKVNAKSININYPYESYFYKNEFENNIRTFTAKKGFAFKGANEYVDNNKVEIWKTDKESEYANKIVNEGGNKVTIHIGEGTSASTKVFNKGTDGKWTEDASVVTQEGQSSPSQESDTSTQSPGASSGPRARSAPASGGGTASQSPITIELSDDEDDDDSTKAKQNESSKDANEGASTTPSTDQGGSSTQTGSSDSTQPQEGTGSSQPSEGASTTPPEDPSASTQSQSEDSTQGEGGSSAGQSTEQGAPTTPSTDQGGSSTQSQSEDSTQGDQSGTSTQPDPSASSTQPDPSASSTQPEEKHLISPRQSSDTQPTSNELYLQTHFNKEDPKHLILDLENKIDSPFFNCTKQKNTYTYLTKDDFVFRLVKEGANILHDAEAEEECAKKVRYWEGEKAVIFENDGTSRELLLNICVDVNQKRNTGRVIYEKDDWEGIHTFTALPSVFISTVKRGDEVLWSRDEGGLYASKISVSGYNDKLNIKIGYQGHPHIQDIEDGTEHLSDEVSYSFSGSSKCDKVLYNTRHVWTCPKDKDPKFLHLRKSGNKIFVSTKPKFYIVTKGSKDVNDATKYYHKKVSDDEGHYFFNRRAMCTEVGIDGEAIWKHSVGTYGGAYPKAVSYYGNDELVVTFSEFSLTFNRYRGKWRCLSAGSLVASVPQKSEDHKKVSEVTTPAASESDKATAHPHIELFEVHPTDPNYNVELDKSKYSFSKDKFTDNVFNYSFNDDSRCTLIKHRGTALWHYDTSVDDRQYPKSLIYDASESKLALKLDLSNIFYTQDEDGKWTAVDPDLVLFAPDPNDDDNLVQLFTNQYVVTEDPNNPNVFYYNFKSDASCSLVMSDKAEVWRQDTSKPDSKHPFKMKYDANTHNILLNFDGSLVTCLRNDSGNWTCTETKVEIPQDVEKPDKQESQEGQTEVDLSSQQPSGESSKDAKEGESTQPQEGTGSSQPSEGASTTPPEDPSGSSTQPDQSGSSTQPDQSGSSTQPDPSGSSTQPDQSGSSTQPDQSGSSTQPKVKLLKANSSDAANPLELDANEYTSTQSGNVVTYQIAGGVKCVQLIFGDVLLWAHDPNQRGGKYPKSVYHDTSTDVILLRFEGLDITFAKNTNGDWVYTESGPLAVKFHVVDPNDASKTVELASNQLTVTTDGDVTTFNIAEGVNSIALTYGPALLWQHDPNQRGGKHPKSLDYDKSKEMLVLKFEGLDITYEKNTKGNWQYTETDTYSTRAGTTPISRSSTQPKVKLFKVNPSDAANPLELDANEYTSTQSGNVVTYQIAGGVNCVKFIFDDVLMWQHDPNQRGGKYPKSLDYDKSKEMLVLKFEGLDITYEKNTNGDWVYTESGPLAVKFHVVDPNDATKTIELASNQLTVTTNGDVTTFNIAKGVNCVKLMYSYVLLWLYDSNHHGGKYPKSLDYDKSKEMLVLKFEGLDITFAKNDQGQWEYRENLTVNQESIGKEAGQAKVVTKEGDQAKESSDAKEAGQAKVVTKEGDQAKESSDAKEAGQAKVVTKEGDQAKESSDAKEAGQAKVVTKEGDGTKSEGESETKDASQTAVPETKPVSAPVTQPITQQSVSDSDSTTLVTNEAGQAKVVTKEGDQAKESSDANMFLW</sequence>
<feature type="compositionally biased region" description="Basic and acidic residues" evidence="1">
    <location>
        <begin position="1041"/>
        <end position="1055"/>
    </location>
</feature>
<evidence type="ECO:0000313" key="3">
    <source>
        <dbReference type="Proteomes" id="UP000244811"/>
    </source>
</evidence>